<protein>
    <submittedName>
        <fullName evidence="1">Uncharacterized protein</fullName>
    </submittedName>
</protein>
<dbReference type="AlphaFoldDB" id="A0A0K2VTI6"/>
<evidence type="ECO:0000313" key="2">
    <source>
        <dbReference type="Proteomes" id="UP000182888"/>
    </source>
</evidence>
<dbReference type="Proteomes" id="UP000182888">
    <property type="component" value="Unassembled WGS sequence"/>
</dbReference>
<proteinExistence type="predicted"/>
<accession>A0A0K2VTI6</accession>
<evidence type="ECO:0000313" key="1">
    <source>
        <dbReference type="EMBL" id="CDX53596.1"/>
    </source>
</evidence>
<name>A0A0K2VTI6_MESPL</name>
<reference evidence="2" key="1">
    <citation type="submission" date="2014-08" db="EMBL/GenBank/DDBJ databases">
        <authorList>
            <person name="Edwards T."/>
        </authorList>
    </citation>
    <scope>NUCLEOTIDE SEQUENCE [LARGE SCALE GENOMIC DNA]</scope>
</reference>
<dbReference type="EMBL" id="CCND01000010">
    <property type="protein sequence ID" value="CDX53596.1"/>
    <property type="molecule type" value="Genomic_DNA"/>
</dbReference>
<sequence length="62" mass="7587">MHLRNVREHSGPKQINEVIRGFMYHFPERVFFPFYILRVFGYPRLIHRDQVPMAGTEDIRRD</sequence>
<organism evidence="1 2">
    <name type="scientific">Mesorhizobium plurifarium</name>
    <dbReference type="NCBI Taxonomy" id="69974"/>
    <lineage>
        <taxon>Bacteria</taxon>
        <taxon>Pseudomonadati</taxon>
        <taxon>Pseudomonadota</taxon>
        <taxon>Alphaproteobacteria</taxon>
        <taxon>Hyphomicrobiales</taxon>
        <taxon>Phyllobacteriaceae</taxon>
        <taxon>Mesorhizobium</taxon>
    </lineage>
</organism>
<gene>
    <name evidence="1" type="ORF">MPL1032_180059</name>
</gene>